<evidence type="ECO:0000256" key="7">
    <source>
        <dbReference type="ARBA" id="ARBA00022741"/>
    </source>
</evidence>
<evidence type="ECO:0000256" key="8">
    <source>
        <dbReference type="ARBA" id="ARBA00022840"/>
    </source>
</evidence>
<keyword evidence="6 11" id="KW-0548">Nucleotidyltransferase</keyword>
<dbReference type="OrthoDB" id="5295945at2"/>
<dbReference type="NCBIfam" id="NF000839">
    <property type="entry name" value="PRK00071.1-1"/>
    <property type="match status" value="1"/>
</dbReference>
<evidence type="ECO:0000256" key="9">
    <source>
        <dbReference type="ARBA" id="ARBA00023027"/>
    </source>
</evidence>
<dbReference type="GO" id="GO:0009435">
    <property type="term" value="P:NAD+ biosynthetic process"/>
    <property type="evidence" value="ECO:0007669"/>
    <property type="project" value="UniProtKB-UniRule"/>
</dbReference>
<accession>A0A0D6EUQ2</accession>
<gene>
    <name evidence="11" type="primary">nadD</name>
    <name evidence="13" type="ORF">BN1208_0347</name>
</gene>
<comment type="similarity">
    <text evidence="3 11">Belongs to the NadD family.</text>
</comment>
<dbReference type="GO" id="GO:0005524">
    <property type="term" value="F:ATP binding"/>
    <property type="evidence" value="ECO:0007669"/>
    <property type="project" value="UniProtKB-KW"/>
</dbReference>
<evidence type="ECO:0000256" key="5">
    <source>
        <dbReference type="ARBA" id="ARBA00022679"/>
    </source>
</evidence>
<dbReference type="Gene3D" id="3.40.50.620">
    <property type="entry name" value="HUPs"/>
    <property type="match status" value="1"/>
</dbReference>
<dbReference type="STRING" id="1581557.BN1208_0347"/>
<keyword evidence="9 11" id="KW-0520">NAD</keyword>
<keyword evidence="5 11" id="KW-0808">Transferase</keyword>
<dbReference type="Proteomes" id="UP000064007">
    <property type="component" value="Chromosome 1"/>
</dbReference>
<protein>
    <recommendedName>
        <fullName evidence="11">Probable nicotinate-nucleotide adenylyltransferase</fullName>
        <ecNumber evidence="11">2.7.7.18</ecNumber>
    </recommendedName>
    <alternativeName>
        <fullName evidence="11">Deamido-NAD(+) diphosphorylase</fullName>
    </alternativeName>
    <alternativeName>
        <fullName evidence="11">Deamido-NAD(+) pyrophosphorylase</fullName>
    </alternativeName>
    <alternativeName>
        <fullName evidence="11">Nicotinate mononucleotide adenylyltransferase</fullName>
        <shortName evidence="11">NaMN adenylyltransferase</shortName>
    </alternativeName>
</protein>
<evidence type="ECO:0000256" key="3">
    <source>
        <dbReference type="ARBA" id="ARBA00009014"/>
    </source>
</evidence>
<dbReference type="AlphaFoldDB" id="A0A0D6EUQ2"/>
<feature type="domain" description="Cytidyltransferase-like" evidence="12">
    <location>
        <begin position="8"/>
        <end position="192"/>
    </location>
</feature>
<dbReference type="GO" id="GO:0004515">
    <property type="term" value="F:nicotinate-nucleotide adenylyltransferase activity"/>
    <property type="evidence" value="ECO:0007669"/>
    <property type="project" value="UniProtKB-UniRule"/>
</dbReference>
<dbReference type="HOGENOM" id="CLU_069765_0_0_4"/>
<keyword evidence="7 11" id="KW-0547">Nucleotide-binding</keyword>
<dbReference type="InterPro" id="IPR004821">
    <property type="entry name" value="Cyt_trans-like"/>
</dbReference>
<evidence type="ECO:0000256" key="4">
    <source>
        <dbReference type="ARBA" id="ARBA00022642"/>
    </source>
</evidence>
<dbReference type="HAMAP" id="MF_00244">
    <property type="entry name" value="NaMN_adenylyltr"/>
    <property type="match status" value="1"/>
</dbReference>
<dbReference type="SUPFAM" id="SSF52374">
    <property type="entry name" value="Nucleotidylyl transferase"/>
    <property type="match status" value="1"/>
</dbReference>
<comment type="catalytic activity">
    <reaction evidence="10 11">
        <text>nicotinate beta-D-ribonucleotide + ATP + H(+) = deamido-NAD(+) + diphosphate</text>
        <dbReference type="Rhea" id="RHEA:22860"/>
        <dbReference type="ChEBI" id="CHEBI:15378"/>
        <dbReference type="ChEBI" id="CHEBI:30616"/>
        <dbReference type="ChEBI" id="CHEBI:33019"/>
        <dbReference type="ChEBI" id="CHEBI:57502"/>
        <dbReference type="ChEBI" id="CHEBI:58437"/>
        <dbReference type="EC" id="2.7.7.18"/>
    </reaction>
</comment>
<keyword evidence="14" id="KW-1185">Reference proteome</keyword>
<keyword evidence="8 11" id="KW-0067">ATP-binding</keyword>
<evidence type="ECO:0000256" key="6">
    <source>
        <dbReference type="ARBA" id="ARBA00022695"/>
    </source>
</evidence>
<dbReference type="KEGG" id="mbat:BN1208_0347"/>
<dbReference type="NCBIfam" id="TIGR00125">
    <property type="entry name" value="cyt_tran_rel"/>
    <property type="match status" value="1"/>
</dbReference>
<dbReference type="NCBIfam" id="TIGR00482">
    <property type="entry name" value="nicotinate (nicotinamide) nucleotide adenylyltransferase"/>
    <property type="match status" value="1"/>
</dbReference>
<dbReference type="RefSeq" id="WP_052734603.1">
    <property type="nucleotide sequence ID" value="NZ_LN827929.1"/>
</dbReference>
<comment type="function">
    <text evidence="1 11">Catalyzes the reversible adenylation of nicotinate mononucleotide (NaMN) to nicotinic acid adenine dinucleotide (NaAD).</text>
</comment>
<dbReference type="PANTHER" id="PTHR39321:SF3">
    <property type="entry name" value="PHOSPHOPANTETHEINE ADENYLYLTRANSFERASE"/>
    <property type="match status" value="1"/>
</dbReference>
<evidence type="ECO:0000313" key="14">
    <source>
        <dbReference type="Proteomes" id="UP000064007"/>
    </source>
</evidence>
<organism evidence="13 14">
    <name type="scientific">Candidatus Methylopumilus planktonicus</name>
    <dbReference type="NCBI Taxonomy" id="1581557"/>
    <lineage>
        <taxon>Bacteria</taxon>
        <taxon>Pseudomonadati</taxon>
        <taxon>Pseudomonadota</taxon>
        <taxon>Betaproteobacteria</taxon>
        <taxon>Nitrosomonadales</taxon>
        <taxon>Methylophilaceae</taxon>
        <taxon>Candidatus Methylopumilus</taxon>
    </lineage>
</organism>
<comment type="pathway">
    <text evidence="2 11">Cofactor biosynthesis; NAD(+) biosynthesis; deamido-NAD(+) from nicotinate D-ribonucleotide: step 1/1.</text>
</comment>
<dbReference type="UniPathway" id="UPA00253">
    <property type="reaction ID" value="UER00332"/>
</dbReference>
<proteinExistence type="inferred from homology"/>
<evidence type="ECO:0000256" key="2">
    <source>
        <dbReference type="ARBA" id="ARBA00005019"/>
    </source>
</evidence>
<evidence type="ECO:0000256" key="11">
    <source>
        <dbReference type="HAMAP-Rule" id="MF_00244"/>
    </source>
</evidence>
<dbReference type="Pfam" id="PF01467">
    <property type="entry name" value="CTP_transf_like"/>
    <property type="match status" value="1"/>
</dbReference>
<evidence type="ECO:0000256" key="10">
    <source>
        <dbReference type="ARBA" id="ARBA00048721"/>
    </source>
</evidence>
<keyword evidence="4 11" id="KW-0662">Pyridine nucleotide biosynthesis</keyword>
<dbReference type="InterPro" id="IPR005248">
    <property type="entry name" value="NadD/NMNAT"/>
</dbReference>
<dbReference type="EMBL" id="LN827929">
    <property type="protein sequence ID" value="CEZ19241.1"/>
    <property type="molecule type" value="Genomic_DNA"/>
</dbReference>
<evidence type="ECO:0000313" key="13">
    <source>
        <dbReference type="EMBL" id="CEZ19241.1"/>
    </source>
</evidence>
<dbReference type="PANTHER" id="PTHR39321">
    <property type="entry name" value="NICOTINATE-NUCLEOTIDE ADENYLYLTRANSFERASE-RELATED"/>
    <property type="match status" value="1"/>
</dbReference>
<sequence length="219" mass="25530">MSLKLIGVFGGTFNPIHYGHIKLAQAWKSFASLSKVLFIPSGLAPHKNIVLENKHRLEMLNLALKPYAGFLTDDREIKKYENDLQASYTIETLKRLTQEKEENQALCFLMGSDAFLKLESWHLWNELFNYCHILIVERRESPIHSDQLTPDLKKEWNKRLTQKIEDIETSAYGLIMVKQFEYTDVSSSQIRNAIHLHKNLIQLVPEVIADYININQLYR</sequence>
<dbReference type="InterPro" id="IPR014729">
    <property type="entry name" value="Rossmann-like_a/b/a_fold"/>
</dbReference>
<evidence type="ECO:0000256" key="1">
    <source>
        <dbReference type="ARBA" id="ARBA00002324"/>
    </source>
</evidence>
<name>A0A0D6EUQ2_9PROT</name>
<evidence type="ECO:0000259" key="12">
    <source>
        <dbReference type="Pfam" id="PF01467"/>
    </source>
</evidence>
<dbReference type="CDD" id="cd02165">
    <property type="entry name" value="NMNAT"/>
    <property type="match status" value="1"/>
</dbReference>
<reference evidence="14" key="1">
    <citation type="submission" date="2014-12" db="EMBL/GenBank/DDBJ databases">
        <authorList>
            <person name="Salcher M.M."/>
        </authorList>
    </citation>
    <scope>NUCLEOTIDE SEQUENCE [LARGE SCALE GENOMIC DNA]</scope>
    <source>
        <strain evidence="14">MMS-10A-171</strain>
    </source>
</reference>
<dbReference type="EC" id="2.7.7.18" evidence="11"/>